<reference evidence="2" key="2">
    <citation type="submission" date="2025-09" db="UniProtKB">
        <authorList>
            <consortium name="Ensembl"/>
        </authorList>
    </citation>
    <scope>IDENTIFICATION</scope>
</reference>
<proteinExistence type="predicted"/>
<reference evidence="2" key="1">
    <citation type="submission" date="2025-08" db="UniProtKB">
        <authorList>
            <consortium name="Ensembl"/>
        </authorList>
    </citation>
    <scope>IDENTIFICATION</scope>
</reference>
<accession>A0A3Q4GCI0</accession>
<keyword evidence="3" id="KW-1185">Reference proteome</keyword>
<feature type="domain" description="Ubiquitin-like" evidence="1">
    <location>
        <begin position="30"/>
        <end position="89"/>
    </location>
</feature>
<dbReference type="STRING" id="32507.ENSNBRP00000006241"/>
<dbReference type="InterPro" id="IPR029071">
    <property type="entry name" value="Ubiquitin-like_domsf"/>
</dbReference>
<dbReference type="Gene3D" id="3.10.20.90">
    <property type="entry name" value="Phosphatidylinositol 3-kinase Catalytic Subunit, Chain A, domain 1"/>
    <property type="match status" value="1"/>
</dbReference>
<dbReference type="Ensembl" id="ENSNBRT00000006430.1">
    <property type="protein sequence ID" value="ENSNBRP00000006241.1"/>
    <property type="gene ID" value="ENSNBRG00000004896.1"/>
</dbReference>
<dbReference type="Pfam" id="PF00240">
    <property type="entry name" value="ubiquitin"/>
    <property type="match status" value="1"/>
</dbReference>
<dbReference type="OMA" id="NMVIRIT"/>
<name>A0A3Q4GCI0_NEOBR</name>
<organism evidence="2 3">
    <name type="scientific">Neolamprologus brichardi</name>
    <name type="common">Fairy cichlid</name>
    <name type="synonym">Lamprologus brichardi</name>
    <dbReference type="NCBI Taxonomy" id="32507"/>
    <lineage>
        <taxon>Eukaryota</taxon>
        <taxon>Metazoa</taxon>
        <taxon>Chordata</taxon>
        <taxon>Craniata</taxon>
        <taxon>Vertebrata</taxon>
        <taxon>Euteleostomi</taxon>
        <taxon>Actinopterygii</taxon>
        <taxon>Neopterygii</taxon>
        <taxon>Teleostei</taxon>
        <taxon>Neoteleostei</taxon>
        <taxon>Acanthomorphata</taxon>
        <taxon>Ovalentaria</taxon>
        <taxon>Cichlomorphae</taxon>
        <taxon>Cichliformes</taxon>
        <taxon>Cichlidae</taxon>
        <taxon>African cichlids</taxon>
        <taxon>Pseudocrenilabrinae</taxon>
        <taxon>Lamprologini</taxon>
        <taxon>Neolamprologus</taxon>
    </lineage>
</organism>
<dbReference type="GeneTree" id="ENSGT00980000198800"/>
<dbReference type="InterPro" id="IPR000626">
    <property type="entry name" value="Ubiquitin-like_dom"/>
</dbReference>
<evidence type="ECO:0000313" key="2">
    <source>
        <dbReference type="Ensembl" id="ENSNBRP00000006241.1"/>
    </source>
</evidence>
<evidence type="ECO:0000313" key="3">
    <source>
        <dbReference type="Proteomes" id="UP000261580"/>
    </source>
</evidence>
<protein>
    <recommendedName>
        <fullName evidence="1">Ubiquitin-like domain-containing protein</fullName>
    </recommendedName>
</protein>
<dbReference type="AlphaFoldDB" id="A0A3Q4GCI0"/>
<dbReference type="Proteomes" id="UP000261580">
    <property type="component" value="Unassembled WGS sequence"/>
</dbReference>
<dbReference type="SUPFAM" id="SSF54236">
    <property type="entry name" value="Ubiquitin-like"/>
    <property type="match status" value="1"/>
</dbReference>
<sequence>MGKLYCVNICGIRGVVKSIDLCNTEEQFKSMTVEQLKDKIRQTFPATPGKKGLRLIFTNKMLDEDFKPLCEYGIQHMSFIQVVLRLPGGRCLHVEEVI</sequence>
<dbReference type="PROSITE" id="PS50053">
    <property type="entry name" value="UBIQUITIN_2"/>
    <property type="match status" value="1"/>
</dbReference>
<evidence type="ECO:0000259" key="1">
    <source>
        <dbReference type="PROSITE" id="PS50053"/>
    </source>
</evidence>